<dbReference type="NCBIfam" id="NF011990">
    <property type="entry name" value="PRK15446.2-6"/>
    <property type="match status" value="1"/>
</dbReference>
<dbReference type="NCBIfam" id="NF011987">
    <property type="entry name" value="PRK15446.2-3"/>
    <property type="match status" value="1"/>
</dbReference>
<accession>A0A1M6F2J3</accession>
<dbReference type="Gene3D" id="3.20.20.140">
    <property type="entry name" value="Metal-dependent hydrolases"/>
    <property type="match status" value="2"/>
</dbReference>
<dbReference type="InterPro" id="IPR011059">
    <property type="entry name" value="Metal-dep_hydrolase_composite"/>
</dbReference>
<dbReference type="InterPro" id="IPR012696">
    <property type="entry name" value="PhnM"/>
</dbReference>
<dbReference type="GO" id="GO:0019700">
    <property type="term" value="P:organic phosphonate catabolic process"/>
    <property type="evidence" value="ECO:0007669"/>
    <property type="project" value="InterPro"/>
</dbReference>
<sequence>MTDETILTNARLVLPERVETGTILLRDGLIAEIAPGRSAAPGAVDLEGDFLIPGVVDVHTDNLERQVLPRSQARWPSVSAFLSHDSQVAVAGVTTVLDALCLGDLGFDESRLQTARDGVRDLGALTEAGVLKSEHLLHLRCELPATDMLPMLEEFHTDPHLRMVSLMDHTPGVGQYADPDRYRAMRVKGGRPVAEVERRMAELTAQREAWSGPNRRALLSLFEGRDVPLATHDDWDPVIVGHNAADGIRISEFPVNMESARAARAHGMAVIAGAPNLVRGGSHSGNVSAADLAREGLVDIIASDYVPPAMIEAAWRLPREAGMPLSAAVATITANPARALGLADRGQIAPGLRADLVRIREFGDMPVVQAVWRGGMRIA</sequence>
<dbReference type="InterPro" id="IPR032466">
    <property type="entry name" value="Metal_Hydrolase"/>
</dbReference>
<feature type="domain" description="Amidohydrolase 3" evidence="1">
    <location>
        <begin position="317"/>
        <end position="375"/>
    </location>
</feature>
<dbReference type="SUPFAM" id="SSF51556">
    <property type="entry name" value="Metallo-dependent hydrolases"/>
    <property type="match status" value="1"/>
</dbReference>
<dbReference type="PANTHER" id="PTHR43135">
    <property type="entry name" value="ALPHA-D-RIBOSE 1-METHYLPHOSPHONATE 5-TRIPHOSPHATE DIPHOSPHATASE"/>
    <property type="match status" value="1"/>
</dbReference>
<keyword evidence="3" id="KW-1185">Reference proteome</keyword>
<dbReference type="InterPro" id="IPR013108">
    <property type="entry name" value="Amidohydro_3"/>
</dbReference>
<dbReference type="NCBIfam" id="TIGR02318">
    <property type="entry name" value="phosphono_phnM"/>
    <property type="match status" value="1"/>
</dbReference>
<dbReference type="OrthoDB" id="9785413at2"/>
<dbReference type="Gene3D" id="2.30.40.10">
    <property type="entry name" value="Urease, subunit C, domain 1"/>
    <property type="match status" value="2"/>
</dbReference>
<reference evidence="2 3" key="1">
    <citation type="submission" date="2016-11" db="EMBL/GenBank/DDBJ databases">
        <authorList>
            <person name="Jaros S."/>
            <person name="Januszkiewicz K."/>
            <person name="Wedrychowicz H."/>
        </authorList>
    </citation>
    <scope>NUCLEOTIDE SEQUENCE [LARGE SCALE GENOMIC DNA]</scope>
    <source>
        <strain evidence="2 3">DSM 14916</strain>
    </source>
</reference>
<evidence type="ECO:0000313" key="2">
    <source>
        <dbReference type="EMBL" id="SHI91891.1"/>
    </source>
</evidence>
<dbReference type="NCBIfam" id="NF011984">
    <property type="entry name" value="PRK15446.1-5"/>
    <property type="match status" value="1"/>
</dbReference>
<dbReference type="PANTHER" id="PTHR43135:SF3">
    <property type="entry name" value="ALPHA-D-RIBOSE 1-METHYLPHOSPHONATE 5-TRIPHOSPHATE DIPHOSPHATASE"/>
    <property type="match status" value="1"/>
</dbReference>
<dbReference type="GO" id="GO:0016810">
    <property type="term" value="F:hydrolase activity, acting on carbon-nitrogen (but not peptide) bonds"/>
    <property type="evidence" value="ECO:0007669"/>
    <property type="project" value="InterPro"/>
</dbReference>
<proteinExistence type="predicted"/>
<dbReference type="RefSeq" id="WP_073132926.1">
    <property type="nucleotide sequence ID" value="NZ_FQZF01000006.1"/>
</dbReference>
<dbReference type="Pfam" id="PF07969">
    <property type="entry name" value="Amidohydro_3"/>
    <property type="match status" value="1"/>
</dbReference>
<dbReference type="STRING" id="198092.SAMN02745194_01372"/>
<dbReference type="Proteomes" id="UP000184387">
    <property type="component" value="Unassembled WGS sequence"/>
</dbReference>
<evidence type="ECO:0000313" key="3">
    <source>
        <dbReference type="Proteomes" id="UP000184387"/>
    </source>
</evidence>
<evidence type="ECO:0000259" key="1">
    <source>
        <dbReference type="Pfam" id="PF07969"/>
    </source>
</evidence>
<dbReference type="InterPro" id="IPR051781">
    <property type="entry name" value="Metallo-dep_Hydrolase"/>
</dbReference>
<name>A0A1M6F2J3_9PROT</name>
<dbReference type="AlphaFoldDB" id="A0A1M6F2J3"/>
<protein>
    <submittedName>
        <fullName evidence="2">Alpha-D-ribose 1-methylphosphonate 5-triphosphate diphosphatase</fullName>
    </submittedName>
</protein>
<dbReference type="EMBL" id="FQZF01000006">
    <property type="protein sequence ID" value="SHI91891.1"/>
    <property type="molecule type" value="Genomic_DNA"/>
</dbReference>
<dbReference type="SUPFAM" id="SSF51338">
    <property type="entry name" value="Composite domain of metallo-dependent hydrolases"/>
    <property type="match status" value="1"/>
</dbReference>
<gene>
    <name evidence="2" type="ORF">SAMN02745194_01372</name>
</gene>
<organism evidence="2 3">
    <name type="scientific">Muricoccus roseus</name>
    <dbReference type="NCBI Taxonomy" id="198092"/>
    <lineage>
        <taxon>Bacteria</taxon>
        <taxon>Pseudomonadati</taxon>
        <taxon>Pseudomonadota</taxon>
        <taxon>Alphaproteobacteria</taxon>
        <taxon>Acetobacterales</taxon>
        <taxon>Roseomonadaceae</taxon>
        <taxon>Muricoccus</taxon>
    </lineage>
</organism>
<dbReference type="PIRSF" id="PIRSF038971">
    <property type="entry name" value="PhnM"/>
    <property type="match status" value="1"/>
</dbReference>